<comment type="caution">
    <text evidence="7">The sequence shown here is derived from an EMBL/GenBank/DDBJ whole genome shotgun (WGS) entry which is preliminary data.</text>
</comment>
<dbReference type="Gene3D" id="1.20.58.340">
    <property type="entry name" value="Magnesium transport protein CorA, transmembrane region"/>
    <property type="match status" value="2"/>
</dbReference>
<dbReference type="InterPro" id="IPR047199">
    <property type="entry name" value="CorA-like"/>
</dbReference>
<evidence type="ECO:0000256" key="3">
    <source>
        <dbReference type="ARBA" id="ARBA00022692"/>
    </source>
</evidence>
<dbReference type="Gene3D" id="3.30.460.20">
    <property type="entry name" value="CorA soluble domain-like"/>
    <property type="match status" value="1"/>
</dbReference>
<dbReference type="Proteomes" id="UP000177230">
    <property type="component" value="Unassembled WGS sequence"/>
</dbReference>
<dbReference type="AlphaFoldDB" id="A0A1F5RF24"/>
<protein>
    <submittedName>
        <fullName evidence="7">Divalent metal ion transporter</fullName>
    </submittedName>
</protein>
<evidence type="ECO:0000256" key="6">
    <source>
        <dbReference type="SAM" id="Phobius"/>
    </source>
</evidence>
<dbReference type="PANTHER" id="PTHR47891:SF2">
    <property type="entry name" value="MAGNESIUM AND COBALT TRANSPORTER"/>
    <property type="match status" value="1"/>
</dbReference>
<dbReference type="EMBL" id="MFFM01000027">
    <property type="protein sequence ID" value="OGF12994.1"/>
    <property type="molecule type" value="Genomic_DNA"/>
</dbReference>
<dbReference type="InterPro" id="IPR002523">
    <property type="entry name" value="MgTranspt_CorA/ZnTranspt_ZntB"/>
</dbReference>
<evidence type="ECO:0000256" key="1">
    <source>
        <dbReference type="ARBA" id="ARBA00004141"/>
    </source>
</evidence>
<dbReference type="PANTHER" id="PTHR47891">
    <property type="entry name" value="TRANSPORTER-RELATED"/>
    <property type="match status" value="1"/>
</dbReference>
<dbReference type="SUPFAM" id="SSF144083">
    <property type="entry name" value="Magnesium transport protein CorA, transmembrane region"/>
    <property type="match status" value="1"/>
</dbReference>
<evidence type="ECO:0000256" key="4">
    <source>
        <dbReference type="ARBA" id="ARBA00022989"/>
    </source>
</evidence>
<organism evidence="7 8">
    <name type="scientific">Candidatus Edwardsbacteria bacterium GWF2_54_11</name>
    <dbReference type="NCBI Taxonomy" id="1817851"/>
    <lineage>
        <taxon>Bacteria</taxon>
        <taxon>Candidatus Edwardsiibacteriota</taxon>
    </lineage>
</organism>
<dbReference type="GO" id="GO:0046873">
    <property type="term" value="F:metal ion transmembrane transporter activity"/>
    <property type="evidence" value="ECO:0007669"/>
    <property type="project" value="InterPro"/>
</dbReference>
<evidence type="ECO:0000256" key="5">
    <source>
        <dbReference type="ARBA" id="ARBA00023136"/>
    </source>
</evidence>
<accession>A0A1F5RF24</accession>
<dbReference type="Pfam" id="PF01544">
    <property type="entry name" value="CorA"/>
    <property type="match status" value="1"/>
</dbReference>
<keyword evidence="4 6" id="KW-1133">Transmembrane helix</keyword>
<reference evidence="7 8" key="1">
    <citation type="journal article" date="2016" name="Nat. Commun.">
        <title>Thousands of microbial genomes shed light on interconnected biogeochemical processes in an aquifer system.</title>
        <authorList>
            <person name="Anantharaman K."/>
            <person name="Brown C.T."/>
            <person name="Hug L.A."/>
            <person name="Sharon I."/>
            <person name="Castelle C.J."/>
            <person name="Probst A.J."/>
            <person name="Thomas B.C."/>
            <person name="Singh A."/>
            <person name="Wilkins M.J."/>
            <person name="Karaoz U."/>
            <person name="Brodie E.L."/>
            <person name="Williams K.H."/>
            <person name="Hubbard S.S."/>
            <person name="Banfield J.F."/>
        </authorList>
    </citation>
    <scope>NUCLEOTIDE SEQUENCE [LARGE SCALE GENOMIC DNA]</scope>
</reference>
<dbReference type="SUPFAM" id="SSF143865">
    <property type="entry name" value="CorA soluble domain-like"/>
    <property type="match status" value="1"/>
</dbReference>
<evidence type="ECO:0000256" key="2">
    <source>
        <dbReference type="ARBA" id="ARBA00009765"/>
    </source>
</evidence>
<feature type="transmembrane region" description="Helical" evidence="6">
    <location>
        <begin position="249"/>
        <end position="268"/>
    </location>
</feature>
<dbReference type="CDD" id="cd12827">
    <property type="entry name" value="EcCorA_ZntB-like_u2"/>
    <property type="match status" value="1"/>
</dbReference>
<comment type="similarity">
    <text evidence="2">Belongs to the CorA metal ion transporter (MIT) (TC 1.A.35) family.</text>
</comment>
<gene>
    <name evidence="7" type="ORF">A2024_01855</name>
</gene>
<dbReference type="GO" id="GO:0016020">
    <property type="term" value="C:membrane"/>
    <property type="evidence" value="ECO:0007669"/>
    <property type="project" value="UniProtKB-SubCell"/>
</dbReference>
<name>A0A1F5RF24_9BACT</name>
<feature type="transmembrane region" description="Helical" evidence="6">
    <location>
        <begin position="280"/>
        <end position="299"/>
    </location>
</feature>
<dbReference type="InterPro" id="IPR045863">
    <property type="entry name" value="CorA_TM1_TM2"/>
</dbReference>
<keyword evidence="5 6" id="KW-0472">Membrane</keyword>
<dbReference type="InterPro" id="IPR045861">
    <property type="entry name" value="CorA_cytoplasmic_dom"/>
</dbReference>
<keyword evidence="3 6" id="KW-0812">Transmembrane</keyword>
<evidence type="ECO:0000313" key="8">
    <source>
        <dbReference type="Proteomes" id="UP000177230"/>
    </source>
</evidence>
<proteinExistence type="inferred from homology"/>
<sequence>MLRICQIKDHQVSDCSGEQGPIWVYTNPSEQEKKHLVNELKIDEHTLASALDPDELSRLEFEPDHAALIFKRPKNYSSQDELLFKVSSVGLFLFKDRLIVVMPEEAPLFEGKQFQRVASLNDLLLKLIYRSIFHYLEHLKIINMITDSLEDKISSSMENKYLLNLFTLEKSLVYYLNAINSNSMLIEKLKTNAAKIGFSPEGLEFLDDIIIENNQCYRQAEIYSNILASMMDARASIVSNNLNVLMKTLNIITIGIMVPTFVVSAFSMNVGIPLSWHPSAFWMVMGLALVSVVAFMLFWRFKKW</sequence>
<comment type="subcellular location">
    <subcellularLocation>
        <location evidence="1">Membrane</location>
        <topology evidence="1">Multi-pass membrane protein</topology>
    </subcellularLocation>
</comment>
<evidence type="ECO:0000313" key="7">
    <source>
        <dbReference type="EMBL" id="OGF12994.1"/>
    </source>
</evidence>